<organism evidence="3">
    <name type="scientific">Graphocephala atropunctata</name>
    <dbReference type="NCBI Taxonomy" id="36148"/>
    <lineage>
        <taxon>Eukaryota</taxon>
        <taxon>Metazoa</taxon>
        <taxon>Ecdysozoa</taxon>
        <taxon>Arthropoda</taxon>
        <taxon>Hexapoda</taxon>
        <taxon>Insecta</taxon>
        <taxon>Pterygota</taxon>
        <taxon>Neoptera</taxon>
        <taxon>Paraneoptera</taxon>
        <taxon>Hemiptera</taxon>
        <taxon>Auchenorrhyncha</taxon>
        <taxon>Membracoidea</taxon>
        <taxon>Cicadellidae</taxon>
        <taxon>Cicadellinae</taxon>
        <taxon>Cicadellini</taxon>
        <taxon>Graphocephala</taxon>
    </lineage>
</organism>
<feature type="compositionally biased region" description="Basic residues" evidence="2">
    <location>
        <begin position="46"/>
        <end position="55"/>
    </location>
</feature>
<dbReference type="PANTHER" id="PTHR15657:SF1">
    <property type="entry name" value="THYROID TRANSCRIPTION FACTOR 1-ASSOCIATED PROTEIN 26"/>
    <property type="match status" value="1"/>
</dbReference>
<name>A0A1B6M4J8_9HEMI</name>
<dbReference type="Pfam" id="PF08524">
    <property type="entry name" value="rRNA_processing"/>
    <property type="match status" value="1"/>
</dbReference>
<reference evidence="3" key="1">
    <citation type="submission" date="2015-11" db="EMBL/GenBank/DDBJ databases">
        <title>De novo transcriptome assembly of four potential Pierce s Disease insect vectors from Arizona vineyards.</title>
        <authorList>
            <person name="Tassone E.E."/>
        </authorList>
    </citation>
    <scope>NUCLEOTIDE SEQUENCE</scope>
</reference>
<feature type="coiled-coil region" evidence="1">
    <location>
        <begin position="78"/>
        <end position="112"/>
    </location>
</feature>
<evidence type="ECO:0000256" key="2">
    <source>
        <dbReference type="SAM" id="MobiDB-lite"/>
    </source>
</evidence>
<accession>A0A1B6M4J8</accession>
<proteinExistence type="predicted"/>
<feature type="compositionally biased region" description="Polar residues" evidence="2">
    <location>
        <begin position="27"/>
        <end position="37"/>
    </location>
</feature>
<gene>
    <name evidence="3" type="ORF">g.10804</name>
</gene>
<dbReference type="EMBL" id="GEBQ01009126">
    <property type="protein sequence ID" value="JAT30851.1"/>
    <property type="molecule type" value="Transcribed_RNA"/>
</dbReference>
<protein>
    <submittedName>
        <fullName evidence="3">Uncharacterized protein</fullName>
    </submittedName>
</protein>
<dbReference type="AlphaFoldDB" id="A0A1B6M4J8"/>
<keyword evidence="1" id="KW-0175">Coiled coil</keyword>
<feature type="region of interest" description="Disordered" evidence="2">
    <location>
        <begin position="1"/>
        <end position="64"/>
    </location>
</feature>
<dbReference type="GO" id="GO:0005634">
    <property type="term" value="C:nucleus"/>
    <property type="evidence" value="ECO:0007669"/>
    <property type="project" value="TreeGrafter"/>
</dbReference>
<dbReference type="InterPro" id="IPR013730">
    <property type="entry name" value="Fyv7/TAP26"/>
</dbReference>
<sequence>MSVTMDPFNNKAKKSQITPLTFDENLAPTTKNQPKQVQQHEPRPEHKGKKTHKKSFSSPGYDGKVKFKKHINAFTHAVEEYNRKKLEIQKSKEEIKNKKQETKLALQRYKNAKACKMKKMSRKTKKGQPVMKYRMQNLLERIQNGIIQ</sequence>
<evidence type="ECO:0000256" key="1">
    <source>
        <dbReference type="SAM" id="Coils"/>
    </source>
</evidence>
<evidence type="ECO:0000313" key="3">
    <source>
        <dbReference type="EMBL" id="JAT30851.1"/>
    </source>
</evidence>
<dbReference type="PRINTS" id="PR01854">
    <property type="entry name" value="BR22PROTEIN"/>
</dbReference>
<dbReference type="PANTHER" id="PTHR15657">
    <property type="entry name" value="THYROID TRANSCRIPTION FACTOR 1-ASSOCIATED PROTEIN 26"/>
    <property type="match status" value="1"/>
</dbReference>